<evidence type="ECO:0000256" key="1">
    <source>
        <dbReference type="ARBA" id="ARBA00022679"/>
    </source>
</evidence>
<comment type="caution">
    <text evidence="4">The sequence shown here is derived from an EMBL/GenBank/DDBJ whole genome shotgun (WGS) entry which is preliminary data.</text>
</comment>
<protein>
    <submittedName>
        <fullName evidence="4">GNAT family N-acetyltransferase</fullName>
    </submittedName>
</protein>
<accession>A0ABW9Y2K7</accession>
<keyword evidence="1" id="KW-0808">Transferase</keyword>
<dbReference type="Pfam" id="PF00583">
    <property type="entry name" value="Acetyltransf_1"/>
    <property type="match status" value="1"/>
</dbReference>
<dbReference type="Gene3D" id="3.40.630.30">
    <property type="match status" value="1"/>
</dbReference>
<dbReference type="InterPro" id="IPR050832">
    <property type="entry name" value="Bact_Acetyltransf"/>
</dbReference>
<evidence type="ECO:0000256" key="2">
    <source>
        <dbReference type="ARBA" id="ARBA00023315"/>
    </source>
</evidence>
<name>A0ABW9Y2K7_9RHOB</name>
<keyword evidence="2" id="KW-0012">Acyltransferase</keyword>
<gene>
    <name evidence="4" type="ORF">GU920_04220</name>
</gene>
<evidence type="ECO:0000259" key="3">
    <source>
        <dbReference type="PROSITE" id="PS51186"/>
    </source>
</evidence>
<feature type="domain" description="N-acetyltransferase" evidence="3">
    <location>
        <begin position="4"/>
        <end position="154"/>
    </location>
</feature>
<dbReference type="EMBL" id="JAAATW010000001">
    <property type="protein sequence ID" value="NBE06726.1"/>
    <property type="molecule type" value="Genomic_DNA"/>
</dbReference>
<dbReference type="InterPro" id="IPR016181">
    <property type="entry name" value="Acyl_CoA_acyltransferase"/>
</dbReference>
<proteinExistence type="predicted"/>
<sequence length="154" mass="16339">MADPVIRPMVAADLPALRAVLAETGLFPPDLLADLAGPWLGGQAQAIWLTARYAGGVAGFCHARPEPLTEGTWNLLALAVHPRAQRQGLAMALLSGAEGAMRRAGARLCLVDTAGTPDFAAARRLYRRAGFRVVARIPGYWAEGVDKVTCLKPI</sequence>
<dbReference type="PROSITE" id="PS51186">
    <property type="entry name" value="GNAT"/>
    <property type="match status" value="1"/>
</dbReference>
<organism evidence="4 5">
    <name type="scientific">Paragemmobacter ruber</name>
    <dbReference type="NCBI Taxonomy" id="1985673"/>
    <lineage>
        <taxon>Bacteria</taxon>
        <taxon>Pseudomonadati</taxon>
        <taxon>Pseudomonadota</taxon>
        <taxon>Alphaproteobacteria</taxon>
        <taxon>Rhodobacterales</taxon>
        <taxon>Paracoccaceae</taxon>
        <taxon>Paragemmobacter</taxon>
    </lineage>
</organism>
<dbReference type="RefSeq" id="WP_161765698.1">
    <property type="nucleotide sequence ID" value="NZ_JAAATW010000001.1"/>
</dbReference>
<dbReference type="InterPro" id="IPR000182">
    <property type="entry name" value="GNAT_dom"/>
</dbReference>
<dbReference type="Proteomes" id="UP001517376">
    <property type="component" value="Unassembled WGS sequence"/>
</dbReference>
<evidence type="ECO:0000313" key="5">
    <source>
        <dbReference type="Proteomes" id="UP001517376"/>
    </source>
</evidence>
<evidence type="ECO:0000313" key="4">
    <source>
        <dbReference type="EMBL" id="NBE06726.1"/>
    </source>
</evidence>
<dbReference type="CDD" id="cd04301">
    <property type="entry name" value="NAT_SF"/>
    <property type="match status" value="1"/>
</dbReference>
<dbReference type="SUPFAM" id="SSF55729">
    <property type="entry name" value="Acyl-CoA N-acyltransferases (Nat)"/>
    <property type="match status" value="1"/>
</dbReference>
<dbReference type="PANTHER" id="PTHR43877">
    <property type="entry name" value="AMINOALKYLPHOSPHONATE N-ACETYLTRANSFERASE-RELATED-RELATED"/>
    <property type="match status" value="1"/>
</dbReference>
<keyword evidence="5" id="KW-1185">Reference proteome</keyword>
<reference evidence="5" key="1">
    <citation type="submission" date="2020-01" db="EMBL/GenBank/DDBJ databases">
        <title>Sphingomonas sp. strain CSW-10.</title>
        <authorList>
            <person name="Chen W.-M."/>
        </authorList>
    </citation>
    <scope>NUCLEOTIDE SEQUENCE [LARGE SCALE GENOMIC DNA]</scope>
    <source>
        <strain evidence="5">CCP-1</strain>
    </source>
</reference>